<gene>
    <name evidence="1" type="ORF">BN946_scf184864.g3</name>
</gene>
<dbReference type="HOGENOM" id="CLU_1147683_0_0_1"/>
<dbReference type="Proteomes" id="UP000029665">
    <property type="component" value="Unassembled WGS sequence"/>
</dbReference>
<comment type="caution">
    <text evidence="1">The sequence shown here is derived from an EMBL/GenBank/DDBJ whole genome shotgun (WGS) entry which is preliminary data.</text>
</comment>
<protein>
    <submittedName>
        <fullName evidence="1">Uncharacterized protein</fullName>
    </submittedName>
</protein>
<dbReference type="OrthoDB" id="4230923at2759"/>
<keyword evidence="2" id="KW-1185">Reference proteome</keyword>
<reference evidence="1" key="1">
    <citation type="submission" date="2014-01" db="EMBL/GenBank/DDBJ databases">
        <title>The genome of the white-rot fungus Pycnoporus cinnabarinus: a basidiomycete model with a versatile arsenal for lignocellulosic biomass breakdown.</title>
        <authorList>
            <person name="Levasseur A."/>
            <person name="Lomascolo A."/>
            <person name="Ruiz-Duenas F.J."/>
            <person name="Uzan E."/>
            <person name="Piumi F."/>
            <person name="Kues U."/>
            <person name="Ram A.F.J."/>
            <person name="Murat C."/>
            <person name="Haon M."/>
            <person name="Benoit I."/>
            <person name="Arfi Y."/>
            <person name="Chevret D."/>
            <person name="Drula E."/>
            <person name="Kwon M.J."/>
            <person name="Gouret P."/>
            <person name="Lesage-Meessen L."/>
            <person name="Lombard V."/>
            <person name="Mariette J."/>
            <person name="Noirot C."/>
            <person name="Park J."/>
            <person name="Patyshakuliyeva A."/>
            <person name="Wieneger R.A.B."/>
            <person name="Wosten H.A.B."/>
            <person name="Martin F."/>
            <person name="Coutinho P.M."/>
            <person name="de Vries R."/>
            <person name="Martinez A.T."/>
            <person name="Klopp C."/>
            <person name="Pontarotti P."/>
            <person name="Henrissat B."/>
            <person name="Record E."/>
        </authorList>
    </citation>
    <scope>NUCLEOTIDE SEQUENCE [LARGE SCALE GENOMIC DNA]</scope>
    <source>
        <strain evidence="1">BRFM137</strain>
    </source>
</reference>
<evidence type="ECO:0000313" key="1">
    <source>
        <dbReference type="EMBL" id="CDO77456.1"/>
    </source>
</evidence>
<organism evidence="1 2">
    <name type="scientific">Pycnoporus cinnabarinus</name>
    <name type="common">Cinnabar-red polypore</name>
    <name type="synonym">Trametes cinnabarina</name>
    <dbReference type="NCBI Taxonomy" id="5643"/>
    <lineage>
        <taxon>Eukaryota</taxon>
        <taxon>Fungi</taxon>
        <taxon>Dikarya</taxon>
        <taxon>Basidiomycota</taxon>
        <taxon>Agaricomycotina</taxon>
        <taxon>Agaricomycetes</taxon>
        <taxon>Polyporales</taxon>
        <taxon>Polyporaceae</taxon>
        <taxon>Trametes</taxon>
    </lineage>
</organism>
<dbReference type="EMBL" id="CCBP010000454">
    <property type="protein sequence ID" value="CDO77456.1"/>
    <property type="molecule type" value="Genomic_DNA"/>
</dbReference>
<evidence type="ECO:0000313" key="2">
    <source>
        <dbReference type="Proteomes" id="UP000029665"/>
    </source>
</evidence>
<feature type="non-terminal residue" evidence="1">
    <location>
        <position position="1"/>
    </location>
</feature>
<sequence>MVATAVAEQAEEWLALQLNDQTMHMEAKVEEMLKVLMKAKKELQHCGQRLREACDWVGQGSQGIPGNQLSSFDFWYIIRCCPHLQWQVLIRDTMLLDPEGQPIKDAITLKQAIEAVEDLVKAGLSPPGDGKIDEAKTLQHGDIILTTSSTEMACWFLKLAVAKAFLWKLGLWVQIVECLYKLVAERVPVIFNPADQAGLHSIEECHGLQAGAIVQADWIKPVSWQCSEQTTAHLMLTVMGIE</sequence>
<proteinExistence type="predicted"/>
<name>A0A060STJ4_PYCCI</name>
<accession>A0A060STJ4</accession>
<dbReference type="AlphaFoldDB" id="A0A060STJ4"/>